<sequence>MDTKILYYKKFEGSVKSIDYVNWAIHMLEKDFSTQSLNILSSFSEPLNIFEVEDYFSRIIRELSLQEPLHEECAKYYLYDLLSKIINGEEDVLEIAYEIYYVTREHFTNEELSVWYDISEKIDDYRYGDNITKITKGDLIAAIVSEAKKQLNSNLNLN</sequence>
<comment type="caution">
    <text evidence="1">The sequence shown here is derived from an EMBL/GenBank/DDBJ whole genome shotgun (WGS) entry which is preliminary data.</text>
</comment>
<keyword evidence="2" id="KW-1185">Reference proteome</keyword>
<dbReference type="AlphaFoldDB" id="A0AAN2TV53"/>
<organism evidence="1 2">
    <name type="scientific">Peribacillus simplex</name>
    <dbReference type="NCBI Taxonomy" id="1478"/>
    <lineage>
        <taxon>Bacteria</taxon>
        <taxon>Bacillati</taxon>
        <taxon>Bacillota</taxon>
        <taxon>Bacilli</taxon>
        <taxon>Bacillales</taxon>
        <taxon>Bacillaceae</taxon>
        <taxon>Peribacillus</taxon>
    </lineage>
</organism>
<dbReference type="Proteomes" id="UP000182110">
    <property type="component" value="Unassembled WGS sequence"/>
</dbReference>
<dbReference type="RefSeq" id="WP_048678169.1">
    <property type="nucleotide sequence ID" value="NZ_CCXW01000001.1"/>
</dbReference>
<reference evidence="1 2" key="1">
    <citation type="journal article" date="2014" name="Genome Announc.">
        <title>Genome Sequence of Bacillus simplex Strain P558, Isolated from a Human Fecal Sample.</title>
        <authorList>
            <person name="Croce O."/>
            <person name="Hugon P."/>
            <person name="Lagier J.C."/>
            <person name="Bibi F."/>
            <person name="Robert C."/>
            <person name="Azhar E.I."/>
            <person name="Raoult D."/>
            <person name="Fournier P.E."/>
        </authorList>
    </citation>
    <scope>NUCLEOTIDE SEQUENCE [LARGE SCALE GENOMIC DNA]</scope>
    <source>
        <strain evidence="1 2">P558</strain>
    </source>
</reference>
<dbReference type="EMBL" id="CCXW01000001">
    <property type="protein sequence ID" value="CEG34778.1"/>
    <property type="molecule type" value="Genomic_DNA"/>
</dbReference>
<evidence type="ECO:0000313" key="2">
    <source>
        <dbReference type="Proteomes" id="UP000182110"/>
    </source>
</evidence>
<gene>
    <name evidence="1" type="ORF">BN1180_04983</name>
</gene>
<protein>
    <submittedName>
        <fullName evidence="1">Uncharacterized protein</fullName>
    </submittedName>
</protein>
<name>A0AAN2TV53_9BACI</name>
<accession>A0AAN2TV53</accession>
<evidence type="ECO:0000313" key="1">
    <source>
        <dbReference type="EMBL" id="CEG34778.1"/>
    </source>
</evidence>
<proteinExistence type="predicted"/>